<evidence type="ECO:0000313" key="4">
    <source>
        <dbReference type="Proteomes" id="UP000521227"/>
    </source>
</evidence>
<dbReference type="PROSITE" id="PS00622">
    <property type="entry name" value="HTH_LUXR_1"/>
    <property type="match status" value="1"/>
</dbReference>
<comment type="caution">
    <text evidence="3">The sequence shown here is derived from an EMBL/GenBank/DDBJ whole genome shotgun (WGS) entry which is preliminary data.</text>
</comment>
<dbReference type="EMBL" id="JACHIJ010000001">
    <property type="protein sequence ID" value="MBB5050498.1"/>
    <property type="molecule type" value="Genomic_DNA"/>
</dbReference>
<dbReference type="PANTHER" id="PTHR45566:SF1">
    <property type="entry name" value="HTH-TYPE TRANSCRIPTIONAL REGULATOR YHJB-RELATED"/>
    <property type="match status" value="1"/>
</dbReference>
<dbReference type="PANTHER" id="PTHR45566">
    <property type="entry name" value="HTH-TYPE TRANSCRIPTIONAL REGULATOR YHJB-RELATED"/>
    <property type="match status" value="1"/>
</dbReference>
<feature type="region of interest" description="Disordered" evidence="1">
    <location>
        <begin position="1"/>
        <end position="31"/>
    </location>
</feature>
<proteinExistence type="predicted"/>
<dbReference type="AlphaFoldDB" id="A0A840MXQ2"/>
<dbReference type="Pfam" id="PF00196">
    <property type="entry name" value="GerE"/>
    <property type="match status" value="1"/>
</dbReference>
<dbReference type="InterPro" id="IPR011006">
    <property type="entry name" value="CheY-like_superfamily"/>
</dbReference>
<dbReference type="GO" id="GO:0006355">
    <property type="term" value="P:regulation of DNA-templated transcription"/>
    <property type="evidence" value="ECO:0007669"/>
    <property type="project" value="InterPro"/>
</dbReference>
<dbReference type="CDD" id="cd06170">
    <property type="entry name" value="LuxR_C_like"/>
    <property type="match status" value="1"/>
</dbReference>
<name>A0A840MXQ2_9BRAD</name>
<dbReference type="InterPro" id="IPR016032">
    <property type="entry name" value="Sig_transdc_resp-reg_C-effctor"/>
</dbReference>
<organism evidence="3 4">
    <name type="scientific">Afipia massiliensis</name>
    <dbReference type="NCBI Taxonomy" id="211460"/>
    <lineage>
        <taxon>Bacteria</taxon>
        <taxon>Pseudomonadati</taxon>
        <taxon>Pseudomonadota</taxon>
        <taxon>Alphaproteobacteria</taxon>
        <taxon>Hyphomicrobiales</taxon>
        <taxon>Nitrobacteraceae</taxon>
        <taxon>Afipia</taxon>
    </lineage>
</organism>
<dbReference type="InterPro" id="IPR051015">
    <property type="entry name" value="EvgA-like"/>
</dbReference>
<evidence type="ECO:0000313" key="3">
    <source>
        <dbReference type="EMBL" id="MBB5050498.1"/>
    </source>
</evidence>
<evidence type="ECO:0000259" key="2">
    <source>
        <dbReference type="PROSITE" id="PS50043"/>
    </source>
</evidence>
<dbReference type="PRINTS" id="PR00038">
    <property type="entry name" value="HTHLUXR"/>
</dbReference>
<dbReference type="PROSITE" id="PS50043">
    <property type="entry name" value="HTH_LUXR_2"/>
    <property type="match status" value="1"/>
</dbReference>
<protein>
    <submittedName>
        <fullName evidence="3">DNA-binding NarL/FixJ family response regulator</fullName>
    </submittedName>
</protein>
<dbReference type="SUPFAM" id="SSF52172">
    <property type="entry name" value="CheY-like"/>
    <property type="match status" value="1"/>
</dbReference>
<dbReference type="SMART" id="SM00421">
    <property type="entry name" value="HTH_LUXR"/>
    <property type="match status" value="1"/>
</dbReference>
<reference evidence="3 4" key="1">
    <citation type="submission" date="2020-08" db="EMBL/GenBank/DDBJ databases">
        <title>Genomic Encyclopedia of Type Strains, Phase IV (KMG-IV): sequencing the most valuable type-strain genomes for metagenomic binning, comparative biology and taxonomic classification.</title>
        <authorList>
            <person name="Goeker M."/>
        </authorList>
    </citation>
    <scope>NUCLEOTIDE SEQUENCE [LARGE SCALE GENOMIC DNA]</scope>
    <source>
        <strain evidence="3 4">DSM 17498</strain>
    </source>
</reference>
<dbReference type="GO" id="GO:0003677">
    <property type="term" value="F:DNA binding"/>
    <property type="evidence" value="ECO:0007669"/>
    <property type="project" value="UniProtKB-KW"/>
</dbReference>
<sequence length="283" mass="31321">MSDELRLNARANCSNRRETNGQDSHPSAQHRVNIKIPTRPNEVTRVNGAARTDDPLAVPKRPGLVVIHPRAFFRDCFVRCLEISYTSHNIMAFANICTWRASPLESAVNPSIVVYFVDGNDASSITDLQFLEATAIDTPVVIVSDIDDVNYVVRALKGGARGYIPTSLSFNVAVEAVRLVEAGGTFVPVSSLAMDGSKQEPTAKTGDLLTERQMMVVEALCQGMANKQIAYELGMSEHTVKVHLRHIMRKLRARNRTEVAVLTKDFFERPHEQKRLGADDGPH</sequence>
<dbReference type="SUPFAM" id="SSF46894">
    <property type="entry name" value="C-terminal effector domain of the bipartite response regulators"/>
    <property type="match status" value="1"/>
</dbReference>
<dbReference type="InterPro" id="IPR000792">
    <property type="entry name" value="Tscrpt_reg_LuxR_C"/>
</dbReference>
<dbReference type="Gene3D" id="3.40.50.2300">
    <property type="match status" value="1"/>
</dbReference>
<evidence type="ECO:0000256" key="1">
    <source>
        <dbReference type="SAM" id="MobiDB-lite"/>
    </source>
</evidence>
<accession>A0A840MXQ2</accession>
<feature type="domain" description="HTH luxR-type" evidence="2">
    <location>
        <begin position="202"/>
        <end position="267"/>
    </location>
</feature>
<keyword evidence="3" id="KW-0238">DNA-binding</keyword>
<gene>
    <name evidence="3" type="ORF">HNQ36_000446</name>
</gene>
<dbReference type="Proteomes" id="UP000521227">
    <property type="component" value="Unassembled WGS sequence"/>
</dbReference>